<evidence type="ECO:0000313" key="5">
    <source>
        <dbReference type="Proteomes" id="UP000499080"/>
    </source>
</evidence>
<dbReference type="Proteomes" id="UP000499080">
    <property type="component" value="Unassembled WGS sequence"/>
</dbReference>
<feature type="signal peptide" evidence="3">
    <location>
        <begin position="1"/>
        <end position="23"/>
    </location>
</feature>
<dbReference type="GO" id="GO:0006309">
    <property type="term" value="P:apoptotic DNA fragmentation"/>
    <property type="evidence" value="ECO:0007669"/>
    <property type="project" value="TreeGrafter"/>
</dbReference>
<proteinExistence type="inferred from homology"/>
<keyword evidence="2" id="KW-0378">Hydrolase</keyword>
<dbReference type="AlphaFoldDB" id="A0A4Y2NZE3"/>
<accession>A0A4Y2NZE3</accession>
<reference evidence="4 5" key="1">
    <citation type="journal article" date="2019" name="Sci. Rep.">
        <title>Orb-weaving spider Araneus ventricosus genome elucidates the spidroin gene catalogue.</title>
        <authorList>
            <person name="Kono N."/>
            <person name="Nakamura H."/>
            <person name="Ohtoshi R."/>
            <person name="Moran D.A.P."/>
            <person name="Shinohara A."/>
            <person name="Yoshida Y."/>
            <person name="Fujiwara M."/>
            <person name="Mori M."/>
            <person name="Tomita M."/>
            <person name="Arakawa K."/>
        </authorList>
    </citation>
    <scope>NUCLEOTIDE SEQUENCE [LARGE SCALE GENOMIC DNA]</scope>
</reference>
<evidence type="ECO:0000313" key="4">
    <source>
        <dbReference type="EMBL" id="GBN44978.1"/>
    </source>
</evidence>
<evidence type="ECO:0000256" key="2">
    <source>
        <dbReference type="ARBA" id="ARBA00022801"/>
    </source>
</evidence>
<name>A0A4Y2NZE3_ARAVE</name>
<evidence type="ECO:0000256" key="1">
    <source>
        <dbReference type="ARBA" id="ARBA00007527"/>
    </source>
</evidence>
<protein>
    <submittedName>
        <fullName evidence="4">Uncharacterized protein</fullName>
    </submittedName>
</protein>
<dbReference type="PANTHER" id="PTHR10858">
    <property type="entry name" value="DEOXYRIBONUCLEASE II"/>
    <property type="match status" value="1"/>
</dbReference>
<dbReference type="OrthoDB" id="10261598at2759"/>
<keyword evidence="5" id="KW-1185">Reference proteome</keyword>
<comment type="caution">
    <text evidence="4">The sequence shown here is derived from an EMBL/GenBank/DDBJ whole genome shotgun (WGS) entry which is preliminary data.</text>
</comment>
<feature type="chain" id="PRO_5021272336" evidence="3">
    <location>
        <begin position="24"/>
        <end position="108"/>
    </location>
</feature>
<dbReference type="PANTHER" id="PTHR10858:SF23">
    <property type="entry name" value="DEOXYRIBONUCLEASE II"/>
    <property type="match status" value="1"/>
</dbReference>
<dbReference type="InterPro" id="IPR004947">
    <property type="entry name" value="DNase_II"/>
</dbReference>
<dbReference type="GO" id="GO:0004531">
    <property type="term" value="F:deoxyribonuclease II activity"/>
    <property type="evidence" value="ECO:0007669"/>
    <property type="project" value="InterPro"/>
</dbReference>
<comment type="similarity">
    <text evidence="1">Belongs to the DNase II family.</text>
</comment>
<keyword evidence="3" id="KW-0732">Signal</keyword>
<dbReference type="EMBL" id="BGPR01010228">
    <property type="protein sequence ID" value="GBN44978.1"/>
    <property type="molecule type" value="Genomic_DNA"/>
</dbReference>
<dbReference type="Pfam" id="PF03265">
    <property type="entry name" value="DNase_II"/>
    <property type="match status" value="1"/>
</dbReference>
<evidence type="ECO:0000256" key="3">
    <source>
        <dbReference type="SAM" id="SignalP"/>
    </source>
</evidence>
<organism evidence="4 5">
    <name type="scientific">Araneus ventricosus</name>
    <name type="common">Orbweaver spider</name>
    <name type="synonym">Epeira ventricosa</name>
    <dbReference type="NCBI Taxonomy" id="182803"/>
    <lineage>
        <taxon>Eukaryota</taxon>
        <taxon>Metazoa</taxon>
        <taxon>Ecdysozoa</taxon>
        <taxon>Arthropoda</taxon>
        <taxon>Chelicerata</taxon>
        <taxon>Arachnida</taxon>
        <taxon>Araneae</taxon>
        <taxon>Araneomorphae</taxon>
        <taxon>Entelegynae</taxon>
        <taxon>Araneoidea</taxon>
        <taxon>Araneidae</taxon>
        <taxon>Araneus</taxon>
    </lineage>
</organism>
<sequence>MHSFCIRFYIASVVIFLFSSSFAVEFGCKNEDGQNVDWFVNYKIPKLEQGYSGTNLADGTAYAYMSSNTPGRWTLSSESITSDSSMLAKTLHPVIHNKEVQTFSFKVL</sequence>
<gene>
    <name evidence="4" type="ORF">AVEN_140416_1</name>
</gene>